<sequence>MARRAVETVYNPQGTSPIVKMKDMTEVIKAMHNSPNAAFVRECSFVERVVLAAIIKCVKREGVTKQRMVLFDQPRENLALTKPRHERLRFVLQSLVASKAIILESGAAADRNDIFERLAMLNMETGEVVRALSDVGKSRWENVLGA</sequence>
<dbReference type="AlphaFoldDB" id="A0A0C3Q2P6"/>
<accession>A0A0C3Q2P6</accession>
<evidence type="ECO:0000313" key="2">
    <source>
        <dbReference type="Proteomes" id="UP000054248"/>
    </source>
</evidence>
<gene>
    <name evidence="1" type="ORF">M407DRAFT_27735</name>
</gene>
<organism evidence="1 2">
    <name type="scientific">Tulasnella calospora MUT 4182</name>
    <dbReference type="NCBI Taxonomy" id="1051891"/>
    <lineage>
        <taxon>Eukaryota</taxon>
        <taxon>Fungi</taxon>
        <taxon>Dikarya</taxon>
        <taxon>Basidiomycota</taxon>
        <taxon>Agaricomycotina</taxon>
        <taxon>Agaricomycetes</taxon>
        <taxon>Cantharellales</taxon>
        <taxon>Tulasnellaceae</taxon>
        <taxon>Tulasnella</taxon>
    </lineage>
</organism>
<keyword evidence="2" id="KW-1185">Reference proteome</keyword>
<dbReference type="EMBL" id="KN823101">
    <property type="protein sequence ID" value="KIO22790.1"/>
    <property type="molecule type" value="Genomic_DNA"/>
</dbReference>
<dbReference type="Proteomes" id="UP000054248">
    <property type="component" value="Unassembled WGS sequence"/>
</dbReference>
<dbReference type="HOGENOM" id="CLU_1778820_0_0_1"/>
<protein>
    <submittedName>
        <fullName evidence="1">Uncharacterized protein</fullName>
    </submittedName>
</protein>
<proteinExistence type="predicted"/>
<evidence type="ECO:0000313" key="1">
    <source>
        <dbReference type="EMBL" id="KIO22790.1"/>
    </source>
</evidence>
<name>A0A0C3Q2P6_9AGAM</name>
<reference evidence="1 2" key="1">
    <citation type="submission" date="2014-04" db="EMBL/GenBank/DDBJ databases">
        <authorList>
            <consortium name="DOE Joint Genome Institute"/>
            <person name="Kuo A."/>
            <person name="Girlanda M."/>
            <person name="Perotto S."/>
            <person name="Kohler A."/>
            <person name="Nagy L.G."/>
            <person name="Floudas D."/>
            <person name="Copeland A."/>
            <person name="Barry K.W."/>
            <person name="Cichocki N."/>
            <person name="Veneault-Fourrey C."/>
            <person name="LaButti K."/>
            <person name="Lindquist E.A."/>
            <person name="Lipzen A."/>
            <person name="Lundell T."/>
            <person name="Morin E."/>
            <person name="Murat C."/>
            <person name="Sun H."/>
            <person name="Tunlid A."/>
            <person name="Henrissat B."/>
            <person name="Grigoriev I.V."/>
            <person name="Hibbett D.S."/>
            <person name="Martin F."/>
            <person name="Nordberg H.P."/>
            <person name="Cantor M.N."/>
            <person name="Hua S.X."/>
        </authorList>
    </citation>
    <scope>NUCLEOTIDE SEQUENCE [LARGE SCALE GENOMIC DNA]</scope>
    <source>
        <strain evidence="1 2">MUT 4182</strain>
    </source>
</reference>
<dbReference type="STRING" id="1051891.A0A0C3Q2P6"/>
<reference evidence="2" key="2">
    <citation type="submission" date="2015-01" db="EMBL/GenBank/DDBJ databases">
        <title>Evolutionary Origins and Diversification of the Mycorrhizal Mutualists.</title>
        <authorList>
            <consortium name="DOE Joint Genome Institute"/>
            <consortium name="Mycorrhizal Genomics Consortium"/>
            <person name="Kohler A."/>
            <person name="Kuo A."/>
            <person name="Nagy L.G."/>
            <person name="Floudas D."/>
            <person name="Copeland A."/>
            <person name="Barry K.W."/>
            <person name="Cichocki N."/>
            <person name="Veneault-Fourrey C."/>
            <person name="LaButti K."/>
            <person name="Lindquist E.A."/>
            <person name="Lipzen A."/>
            <person name="Lundell T."/>
            <person name="Morin E."/>
            <person name="Murat C."/>
            <person name="Riley R."/>
            <person name="Ohm R."/>
            <person name="Sun H."/>
            <person name="Tunlid A."/>
            <person name="Henrissat B."/>
            <person name="Grigoriev I.V."/>
            <person name="Hibbett D.S."/>
            <person name="Martin F."/>
        </authorList>
    </citation>
    <scope>NUCLEOTIDE SEQUENCE [LARGE SCALE GENOMIC DNA]</scope>
    <source>
        <strain evidence="2">MUT 4182</strain>
    </source>
</reference>
<dbReference type="OrthoDB" id="1926878at2759"/>